<dbReference type="EMBL" id="RRYP01024417">
    <property type="protein sequence ID" value="TNV72078.1"/>
    <property type="molecule type" value="Genomic_DNA"/>
</dbReference>
<gene>
    <name evidence="2" type="ORF">FGO68_gene6461</name>
</gene>
<accession>A0A8J8SVM9</accession>
<reference evidence="2" key="1">
    <citation type="submission" date="2019-06" db="EMBL/GenBank/DDBJ databases">
        <authorList>
            <person name="Zheng W."/>
        </authorList>
    </citation>
    <scope>NUCLEOTIDE SEQUENCE</scope>
    <source>
        <strain evidence="2">QDHG01</strain>
    </source>
</reference>
<evidence type="ECO:0000256" key="1">
    <source>
        <dbReference type="SAM" id="MobiDB-lite"/>
    </source>
</evidence>
<sequence length="189" mass="21351">MNSDIAQILWKPKQTPSENKPVHQSPELINLTDSIAFTENTQSELKLKYAKGEQLIKQPKRQNRLQMSITSQTAAQKAQDDHVNVVELSLPLQINNSHAGSPASPTFLQNHSFGARVIRDAHRLQVPQSVFESNKPLVPGQTNYYIKNVGALKHAGDFIKHSVNNEGEQFEDIRRRDKTFSSNKKETKI</sequence>
<keyword evidence="3" id="KW-1185">Reference proteome</keyword>
<feature type="region of interest" description="Disordered" evidence="1">
    <location>
        <begin position="168"/>
        <end position="189"/>
    </location>
</feature>
<feature type="region of interest" description="Disordered" evidence="1">
    <location>
        <begin position="1"/>
        <end position="24"/>
    </location>
</feature>
<dbReference type="Proteomes" id="UP000785679">
    <property type="component" value="Unassembled WGS sequence"/>
</dbReference>
<organism evidence="2 3">
    <name type="scientific">Halteria grandinella</name>
    <dbReference type="NCBI Taxonomy" id="5974"/>
    <lineage>
        <taxon>Eukaryota</taxon>
        <taxon>Sar</taxon>
        <taxon>Alveolata</taxon>
        <taxon>Ciliophora</taxon>
        <taxon>Intramacronucleata</taxon>
        <taxon>Spirotrichea</taxon>
        <taxon>Stichotrichia</taxon>
        <taxon>Sporadotrichida</taxon>
        <taxon>Halteriidae</taxon>
        <taxon>Halteria</taxon>
    </lineage>
</organism>
<proteinExistence type="predicted"/>
<evidence type="ECO:0000313" key="3">
    <source>
        <dbReference type="Proteomes" id="UP000785679"/>
    </source>
</evidence>
<protein>
    <submittedName>
        <fullName evidence="2">Uncharacterized protein</fullName>
    </submittedName>
</protein>
<evidence type="ECO:0000313" key="2">
    <source>
        <dbReference type="EMBL" id="TNV72078.1"/>
    </source>
</evidence>
<dbReference type="AlphaFoldDB" id="A0A8J8SVM9"/>
<feature type="compositionally biased region" description="Basic and acidic residues" evidence="1">
    <location>
        <begin position="171"/>
        <end position="189"/>
    </location>
</feature>
<name>A0A8J8SVM9_HALGN</name>
<comment type="caution">
    <text evidence="2">The sequence shown here is derived from an EMBL/GenBank/DDBJ whole genome shotgun (WGS) entry which is preliminary data.</text>
</comment>